<evidence type="ECO:0000256" key="9">
    <source>
        <dbReference type="ARBA" id="ARBA00022801"/>
    </source>
</evidence>
<dbReference type="AlphaFoldDB" id="A0A2P2I5M8"/>
<dbReference type="EC" id="3.1.26.11" evidence="4"/>
<dbReference type="Gene3D" id="3.60.15.10">
    <property type="entry name" value="Ribonuclease Z/Hydroxyacylglutathione hydrolase-like"/>
    <property type="match status" value="2"/>
</dbReference>
<evidence type="ECO:0000256" key="5">
    <source>
        <dbReference type="ARBA" id="ARBA00022694"/>
    </source>
</evidence>
<evidence type="ECO:0000256" key="10">
    <source>
        <dbReference type="ARBA" id="ARBA00022833"/>
    </source>
</evidence>
<feature type="region of interest" description="Disordered" evidence="11">
    <location>
        <begin position="523"/>
        <end position="568"/>
    </location>
</feature>
<feature type="region of interest" description="Disordered" evidence="11">
    <location>
        <begin position="65"/>
        <end position="86"/>
    </location>
</feature>
<sequence>MFRYLPLVLFKSLLSSGYTCRFAYNGSNNFFINNKTFTNTLKTSSKNLKIKMDKISSLLMEIPKMSSKQQKRAAKPPGSRKEAVKGKHYPAPQISMQVLGSGAPGAPVALYINAGQSSYMFNCGEGTQRLSQEYKVRVSNLTNVFTTHKSWRNVGGLSGLLLTLQDAGISQILLHGPPGIHIIYKDTTEFVRYNTLDLAYHYYGTNGGVFGGSEDNVPMTVRAVPIKATTESNGSSLHENSDSLAEHMQEQALLNDTNNSSRKEGRGSKRQSPTSTEEVEAAAADGESSPLRLKRSKIDEFTTDMAVAYICTLVPWAGKLMPELCVKAGVPPGPLLAKLKAGKDVTLPDGRIVLSQDVKTPDQPGLTFLVVEAPSEGHLESLVVNQTLAALQVNDQLKAPNIIVHFTATSVMQDPRYQEWMSKFPCTTTHLAINDGNSCMGSVEVHRMQMKLRYLEPTLFPELADTSVPYASTTNASMINGGKEINADGSEASALKKDILTDIKQINTDSSGKLMINKDTATGVNEINSGSSETSGLKNDSSNLKIESRHSSADDKARDSDINNEVSNQSNTNMVDCIKGVTLMTYHLRPNTRMDRSNCPIIDRAVIMKEIAETECLQKQPDALSCDPEQQQFPVITFLGTGCSQPSKSRNMSGILVQVREESYMLLDCGEGTYGQMVRLFGHSVTADILTKLTGVYVSHKHPDHHMGLIGILLNRRRALHGKGLEVTPLPLLAPGKISSYLTSFHRHFEPLADNYKFLSNEHFLENSRSFPAQEKAALCQRLGIADIMTCYVVHCYQAFGLSITTETGKTLVYSGDTRPCERLIQLGMNCDILIHEATLADDMNDLALKKKHSTTNDALEIANAMRAKHVILTHFSQRYSKVPMPLNKTDEEVANVLIAYDNFTVSPSDLSRGAALKPSLLKMFAEYVVEMKEKATKRQLDKDREENIRADLMRANIR</sequence>
<evidence type="ECO:0000256" key="7">
    <source>
        <dbReference type="ARBA" id="ARBA00022723"/>
    </source>
</evidence>
<keyword evidence="10" id="KW-0862">Zinc</keyword>
<reference evidence="15" key="1">
    <citation type="journal article" date="2018" name="Biosci. Biotechnol. Biochem.">
        <title>Polysaccharide hydrolase of the hadal zone amphipods Hirondellea gigas.</title>
        <authorList>
            <person name="Kobayashi H."/>
            <person name="Nagahama T."/>
            <person name="Arai W."/>
            <person name="Sasagawa Y."/>
            <person name="Umeda M."/>
            <person name="Hayashi T."/>
            <person name="Nikaido I."/>
            <person name="Watanabe H."/>
            <person name="Oguri K."/>
            <person name="Kitazato H."/>
            <person name="Fujioka K."/>
            <person name="Kido Y."/>
            <person name="Takami H."/>
        </authorList>
    </citation>
    <scope>NUCLEOTIDE SEQUENCE</scope>
    <source>
        <tissue evidence="15">Whole body</tissue>
    </source>
</reference>
<dbReference type="GO" id="GO:0046872">
    <property type="term" value="F:metal ion binding"/>
    <property type="evidence" value="ECO:0007669"/>
    <property type="project" value="UniProtKB-KW"/>
</dbReference>
<protein>
    <recommendedName>
        <fullName evidence="4">ribonuclease Z</fullName>
        <ecNumber evidence="4">3.1.26.11</ecNumber>
    </recommendedName>
</protein>
<feature type="domain" description="tRNase Z endonuclease" evidence="14">
    <location>
        <begin position="114"/>
        <end position="156"/>
    </location>
</feature>
<evidence type="ECO:0000259" key="14">
    <source>
        <dbReference type="Pfam" id="PF13691"/>
    </source>
</evidence>
<feature type="compositionally biased region" description="Basic and acidic residues" evidence="11">
    <location>
        <begin position="546"/>
        <end position="561"/>
    </location>
</feature>
<dbReference type="SUPFAM" id="SSF56281">
    <property type="entry name" value="Metallo-hydrolase/oxidoreductase"/>
    <property type="match status" value="2"/>
</dbReference>
<dbReference type="Pfam" id="PF13691">
    <property type="entry name" value="Lactamase_B_4"/>
    <property type="match status" value="1"/>
</dbReference>
<feature type="signal peptide" evidence="12">
    <location>
        <begin position="1"/>
        <end position="17"/>
    </location>
</feature>
<dbReference type="InterPro" id="IPR027794">
    <property type="entry name" value="tRNase_Z_dom"/>
</dbReference>
<dbReference type="PANTHER" id="PTHR12553:SF49">
    <property type="entry name" value="ZINC PHOSPHODIESTERASE ELAC PROTEIN 2"/>
    <property type="match status" value="1"/>
</dbReference>
<keyword evidence="6" id="KW-0540">Nuclease</keyword>
<evidence type="ECO:0000256" key="1">
    <source>
        <dbReference type="ARBA" id="ARBA00000402"/>
    </source>
</evidence>
<dbReference type="PANTHER" id="PTHR12553">
    <property type="entry name" value="ZINC PHOSPHODIESTERASE ELAC PROTEIN 2"/>
    <property type="match status" value="1"/>
</dbReference>
<evidence type="ECO:0000256" key="11">
    <source>
        <dbReference type="SAM" id="MobiDB-lite"/>
    </source>
</evidence>
<evidence type="ECO:0000313" key="15">
    <source>
        <dbReference type="EMBL" id="LAB69319.1"/>
    </source>
</evidence>
<name>A0A2P2I5M8_9CRUS</name>
<keyword evidence="5" id="KW-0819">tRNA processing</keyword>
<evidence type="ECO:0000256" key="4">
    <source>
        <dbReference type="ARBA" id="ARBA00012477"/>
    </source>
</evidence>
<comment type="similarity">
    <text evidence="3">Belongs to the RNase Z family.</text>
</comment>
<evidence type="ECO:0000256" key="6">
    <source>
        <dbReference type="ARBA" id="ARBA00022722"/>
    </source>
</evidence>
<keyword evidence="7" id="KW-0479">Metal-binding</keyword>
<keyword evidence="8" id="KW-0255">Endonuclease</keyword>
<dbReference type="GO" id="GO:1990180">
    <property type="term" value="P:mitochondrial tRNA 3'-end processing"/>
    <property type="evidence" value="ECO:0007669"/>
    <property type="project" value="TreeGrafter"/>
</dbReference>
<dbReference type="CDD" id="cd07718">
    <property type="entry name" value="RNaseZ_ELAC1_ELAC2-C-term-like_MBL-fold"/>
    <property type="match status" value="1"/>
</dbReference>
<evidence type="ECO:0000256" key="8">
    <source>
        <dbReference type="ARBA" id="ARBA00022759"/>
    </source>
</evidence>
<dbReference type="GO" id="GO:0005739">
    <property type="term" value="C:mitochondrion"/>
    <property type="evidence" value="ECO:0007669"/>
    <property type="project" value="TreeGrafter"/>
</dbReference>
<dbReference type="InterPro" id="IPR036866">
    <property type="entry name" value="RibonucZ/Hydroxyglut_hydro"/>
</dbReference>
<evidence type="ECO:0000256" key="2">
    <source>
        <dbReference type="ARBA" id="ARBA00001947"/>
    </source>
</evidence>
<comment type="catalytic activity">
    <reaction evidence="1">
        <text>Endonucleolytic cleavage of RNA, removing extra 3' nucleotides from tRNA precursor, generating 3' termini of tRNAs. A 3'-hydroxy group is left at the tRNA terminus and a 5'-phosphoryl group is left at the trailer molecule.</text>
        <dbReference type="EC" id="3.1.26.11"/>
    </reaction>
</comment>
<comment type="cofactor">
    <cofactor evidence="2">
        <name>Zn(2+)</name>
        <dbReference type="ChEBI" id="CHEBI:29105"/>
    </cofactor>
</comment>
<dbReference type="InterPro" id="IPR047151">
    <property type="entry name" value="RNZ2-like"/>
</dbReference>
<accession>A0A2P2I5M8</accession>
<keyword evidence="9" id="KW-0378">Hydrolase</keyword>
<dbReference type="GO" id="GO:0042781">
    <property type="term" value="F:3'-tRNA processing endoribonuclease activity"/>
    <property type="evidence" value="ECO:0007669"/>
    <property type="project" value="UniProtKB-EC"/>
</dbReference>
<evidence type="ECO:0000256" key="12">
    <source>
        <dbReference type="SAM" id="SignalP"/>
    </source>
</evidence>
<keyword evidence="12" id="KW-0732">Signal</keyword>
<dbReference type="Pfam" id="PF12706">
    <property type="entry name" value="Lactamase_B_2"/>
    <property type="match status" value="1"/>
</dbReference>
<feature type="region of interest" description="Disordered" evidence="11">
    <location>
        <begin position="255"/>
        <end position="289"/>
    </location>
</feature>
<feature type="compositionally biased region" description="Polar residues" evidence="11">
    <location>
        <begin position="523"/>
        <end position="545"/>
    </location>
</feature>
<evidence type="ECO:0000259" key="13">
    <source>
        <dbReference type="Pfam" id="PF12706"/>
    </source>
</evidence>
<feature type="domain" description="Metallo-beta-lactamase" evidence="13">
    <location>
        <begin position="665"/>
        <end position="876"/>
    </location>
</feature>
<feature type="chain" id="PRO_5015138119" description="ribonuclease Z" evidence="12">
    <location>
        <begin position="18"/>
        <end position="959"/>
    </location>
</feature>
<proteinExistence type="evidence at transcript level"/>
<evidence type="ECO:0000256" key="3">
    <source>
        <dbReference type="ARBA" id="ARBA00007823"/>
    </source>
</evidence>
<organism evidence="15">
    <name type="scientific">Hirondellea gigas</name>
    <dbReference type="NCBI Taxonomy" id="1518452"/>
    <lineage>
        <taxon>Eukaryota</taxon>
        <taxon>Metazoa</taxon>
        <taxon>Ecdysozoa</taxon>
        <taxon>Arthropoda</taxon>
        <taxon>Crustacea</taxon>
        <taxon>Multicrustacea</taxon>
        <taxon>Malacostraca</taxon>
        <taxon>Eumalacostraca</taxon>
        <taxon>Peracarida</taxon>
        <taxon>Amphipoda</taxon>
        <taxon>Amphilochidea</taxon>
        <taxon>Lysianassida</taxon>
        <taxon>Lysianassidira</taxon>
        <taxon>Lysianassoidea</taxon>
        <taxon>Lysianassidae</taxon>
        <taxon>Hirondellea</taxon>
    </lineage>
</organism>
<dbReference type="EMBL" id="IACF01003708">
    <property type="protein sequence ID" value="LAB69319.1"/>
    <property type="molecule type" value="mRNA"/>
</dbReference>
<dbReference type="InterPro" id="IPR001279">
    <property type="entry name" value="Metallo-B-lactamas"/>
</dbReference>